<dbReference type="InterPro" id="IPR052902">
    <property type="entry name" value="ABC-2_transporter"/>
</dbReference>
<dbReference type="PANTHER" id="PTHR43027:SF1">
    <property type="entry name" value="DOXORUBICIN RESISTANCE ABC TRANSPORTER PERMEASE PROTEIN DRRC-RELATED"/>
    <property type="match status" value="1"/>
</dbReference>
<comment type="similarity">
    <text evidence="6">Belongs to the ABC-2 integral membrane protein family.</text>
</comment>
<comment type="caution">
    <text evidence="8">The sequence shown here is derived from an EMBL/GenBank/DDBJ whole genome shotgun (WGS) entry which is preliminary data.</text>
</comment>
<proteinExistence type="inferred from homology"/>
<dbReference type="EMBL" id="WBMO01000001">
    <property type="protein sequence ID" value="MDV2475276.1"/>
    <property type="molecule type" value="Genomic_DNA"/>
</dbReference>
<dbReference type="PROSITE" id="PS51012">
    <property type="entry name" value="ABC_TM2"/>
    <property type="match status" value="1"/>
</dbReference>
<comment type="subcellular location">
    <subcellularLocation>
        <location evidence="6">Cell membrane</location>
        <topology evidence="6">Multi-pass membrane protein</topology>
    </subcellularLocation>
    <subcellularLocation>
        <location evidence="1">Membrane</location>
        <topology evidence="1">Multi-pass membrane protein</topology>
    </subcellularLocation>
</comment>
<protein>
    <recommendedName>
        <fullName evidence="6">Transport permease protein</fullName>
    </recommendedName>
</protein>
<dbReference type="PIRSF" id="PIRSF006648">
    <property type="entry name" value="DrrB"/>
    <property type="match status" value="1"/>
</dbReference>
<keyword evidence="3 6" id="KW-1133">Transmembrane helix</keyword>
<reference evidence="8 9" key="1">
    <citation type="submission" date="2019-10" db="EMBL/GenBank/DDBJ databases">
        <title>Draft Genome Assembly of Rhodococcus zopfii DSM44189.</title>
        <authorList>
            <person name="Sutton J.M."/>
            <person name="Akob D.M."/>
            <person name="Bushman T.J."/>
        </authorList>
    </citation>
    <scope>NUCLEOTIDE SEQUENCE [LARGE SCALE GENOMIC DNA]</scope>
    <source>
        <strain evidence="8 9">DSM 44189</strain>
    </source>
</reference>
<evidence type="ECO:0000313" key="8">
    <source>
        <dbReference type="EMBL" id="MDV2475276.1"/>
    </source>
</evidence>
<feature type="domain" description="ABC transmembrane type-2" evidence="7">
    <location>
        <begin position="44"/>
        <end position="271"/>
    </location>
</feature>
<keyword evidence="6" id="KW-0813">Transport</keyword>
<feature type="transmembrane region" description="Helical" evidence="6">
    <location>
        <begin position="246"/>
        <end position="265"/>
    </location>
</feature>
<dbReference type="InterPro" id="IPR047817">
    <property type="entry name" value="ABC2_TM_bact-type"/>
</dbReference>
<keyword evidence="4 6" id="KW-0472">Membrane</keyword>
<evidence type="ECO:0000256" key="1">
    <source>
        <dbReference type="ARBA" id="ARBA00004141"/>
    </source>
</evidence>
<feature type="transmembrane region" description="Helical" evidence="6">
    <location>
        <begin position="156"/>
        <end position="177"/>
    </location>
</feature>
<feature type="transmembrane region" description="Helical" evidence="6">
    <location>
        <begin position="43"/>
        <end position="64"/>
    </location>
</feature>
<feature type="transmembrane region" description="Helical" evidence="6">
    <location>
        <begin position="131"/>
        <end position="150"/>
    </location>
</feature>
<evidence type="ECO:0000313" key="9">
    <source>
        <dbReference type="Proteomes" id="UP001275440"/>
    </source>
</evidence>
<dbReference type="Proteomes" id="UP001275440">
    <property type="component" value="Unassembled WGS sequence"/>
</dbReference>
<evidence type="ECO:0000259" key="7">
    <source>
        <dbReference type="PROSITE" id="PS51012"/>
    </source>
</evidence>
<evidence type="ECO:0000256" key="4">
    <source>
        <dbReference type="ARBA" id="ARBA00023136"/>
    </source>
</evidence>
<evidence type="ECO:0000256" key="5">
    <source>
        <dbReference type="ARBA" id="ARBA00023251"/>
    </source>
</evidence>
<keyword evidence="6" id="KW-1003">Cell membrane</keyword>
<gene>
    <name evidence="8" type="ORF">F8M49_07290</name>
</gene>
<accession>A0ABU3WMQ5</accession>
<dbReference type="InterPro" id="IPR000412">
    <property type="entry name" value="ABC_2_transport"/>
</dbReference>
<name>A0ABU3WMQ5_9NOCA</name>
<evidence type="ECO:0000256" key="2">
    <source>
        <dbReference type="ARBA" id="ARBA00022692"/>
    </source>
</evidence>
<dbReference type="Pfam" id="PF01061">
    <property type="entry name" value="ABC2_membrane"/>
    <property type="match status" value="1"/>
</dbReference>
<organism evidence="8 9">
    <name type="scientific">Rhodococcus zopfii</name>
    <dbReference type="NCBI Taxonomy" id="43772"/>
    <lineage>
        <taxon>Bacteria</taxon>
        <taxon>Bacillati</taxon>
        <taxon>Actinomycetota</taxon>
        <taxon>Actinomycetes</taxon>
        <taxon>Mycobacteriales</taxon>
        <taxon>Nocardiaceae</taxon>
        <taxon>Rhodococcus</taxon>
    </lineage>
</organism>
<keyword evidence="5" id="KW-0046">Antibiotic resistance</keyword>
<evidence type="ECO:0000256" key="6">
    <source>
        <dbReference type="RuleBase" id="RU361157"/>
    </source>
</evidence>
<dbReference type="PANTHER" id="PTHR43027">
    <property type="entry name" value="DOXORUBICIN RESISTANCE ABC TRANSPORTER PERMEASE PROTEIN DRRC-RELATED"/>
    <property type="match status" value="1"/>
</dbReference>
<keyword evidence="9" id="KW-1185">Reference proteome</keyword>
<feature type="transmembrane region" description="Helical" evidence="6">
    <location>
        <begin position="189"/>
        <end position="208"/>
    </location>
</feature>
<sequence>MTTTTSTIPVTTADPAAENSIRMLLPHTWLQSRRLLTRWRRDPMTVVQTLAYPVAMLVMLDVVLGRQVTAFAGHDALYGTVPMVAVMSALLGSLAGTITLRRECEAGLPGRLWTLPVHRASALLSRSVAEAVRIAATTTVIVGIGMALGFRFHAGALAALGFVAVPVMFGVGFAVLVTTVGLTWSNTGVVEAISLLCTLLLFFNPGFVPVSAYPGWIRPLVENQPMTAAVETMQAFSLGGPVAEPLVRTLTWSVVLIAGCAIPLVRRYRRALC</sequence>
<evidence type="ECO:0000256" key="3">
    <source>
        <dbReference type="ARBA" id="ARBA00022989"/>
    </source>
</evidence>
<keyword evidence="2 6" id="KW-0812">Transmembrane</keyword>
<dbReference type="InterPro" id="IPR013525">
    <property type="entry name" value="ABC2_TM"/>
</dbReference>
<feature type="transmembrane region" description="Helical" evidence="6">
    <location>
        <begin position="76"/>
        <end position="100"/>
    </location>
</feature>